<evidence type="ECO:0000256" key="1">
    <source>
        <dbReference type="SAM" id="MobiDB-lite"/>
    </source>
</evidence>
<keyword evidence="3" id="KW-1185">Reference proteome</keyword>
<feature type="region of interest" description="Disordered" evidence="1">
    <location>
        <begin position="146"/>
        <end position="250"/>
    </location>
</feature>
<feature type="compositionally biased region" description="Acidic residues" evidence="1">
    <location>
        <begin position="233"/>
        <end position="250"/>
    </location>
</feature>
<name>A0A553HJH5_9PEZI</name>
<dbReference type="Proteomes" id="UP000319160">
    <property type="component" value="Unassembled WGS sequence"/>
</dbReference>
<dbReference type="OrthoDB" id="4765174at2759"/>
<evidence type="ECO:0000313" key="3">
    <source>
        <dbReference type="Proteomes" id="UP000319160"/>
    </source>
</evidence>
<proteinExistence type="predicted"/>
<sequence>MAPTKRPAQNEKTKKGIAWKRVRIDADTTSSLKDRPRAFLAISRKGSGPMDTSSPNLSNTSLSEFNYLTITDNEDKDVEMKDAGPLNYRRLSLIDDLSGDFMEGVESLVTGFTSRGKSMREVRAARRSAERARLVDLTDDEAGRDVGIEEVDPGPPRCSRIDGKKPREIREERRRAERARRAYATEGEDDIDGPWAKVDGGSQGSSDKTLVNEGVQNKSTVDDDAIIQREPLEVEELGSDADAEGETDVEELPASVDVGNQGTSNNISLNVNVNVGREEIVKKQVKLEDIDFTTGAAARYIEFMKQRGHEASKLFGSGSTPNEPALSDSSSSSEDEEESASKSEEPDYVEAPSVNDGSNNGNTTKNTDDNDSYLVYRRNKTIDNLLSNHLKTIARALNFMARARVSGIEIGDFEALAAVEREKWAELVDSPEHAADFVAKTLFEMPVLDVFRLSKRAAELQSDMKQLGVII</sequence>
<accession>A0A553HJH5</accession>
<evidence type="ECO:0000313" key="2">
    <source>
        <dbReference type="EMBL" id="TRX88073.1"/>
    </source>
</evidence>
<reference evidence="3" key="1">
    <citation type="submission" date="2019-06" db="EMBL/GenBank/DDBJ databases">
        <title>Draft genome sequence of the griseofulvin-producing fungus Xylaria cubensis strain G536.</title>
        <authorList>
            <person name="Mead M.E."/>
            <person name="Raja H.A."/>
            <person name="Steenwyk J.L."/>
            <person name="Knowles S.L."/>
            <person name="Oberlies N.H."/>
            <person name="Rokas A."/>
        </authorList>
    </citation>
    <scope>NUCLEOTIDE SEQUENCE [LARGE SCALE GENOMIC DNA]</scope>
    <source>
        <strain evidence="3">G536</strain>
    </source>
</reference>
<protein>
    <submittedName>
        <fullName evidence="2">Uncharacterized protein</fullName>
    </submittedName>
</protein>
<feature type="region of interest" description="Disordered" evidence="1">
    <location>
        <begin position="312"/>
        <end position="372"/>
    </location>
</feature>
<feature type="compositionally biased region" description="Polar residues" evidence="1">
    <location>
        <begin position="204"/>
        <end position="219"/>
    </location>
</feature>
<feature type="compositionally biased region" description="Basic and acidic residues" evidence="1">
    <location>
        <begin position="159"/>
        <end position="175"/>
    </location>
</feature>
<dbReference type="EMBL" id="VFLP01000101">
    <property type="protein sequence ID" value="TRX88073.1"/>
    <property type="molecule type" value="Genomic_DNA"/>
</dbReference>
<organism evidence="2 3">
    <name type="scientific">Xylaria flabelliformis</name>
    <dbReference type="NCBI Taxonomy" id="2512241"/>
    <lineage>
        <taxon>Eukaryota</taxon>
        <taxon>Fungi</taxon>
        <taxon>Dikarya</taxon>
        <taxon>Ascomycota</taxon>
        <taxon>Pezizomycotina</taxon>
        <taxon>Sordariomycetes</taxon>
        <taxon>Xylariomycetidae</taxon>
        <taxon>Xylariales</taxon>
        <taxon>Xylariaceae</taxon>
        <taxon>Xylaria</taxon>
    </lineage>
</organism>
<comment type="caution">
    <text evidence="2">The sequence shown here is derived from an EMBL/GenBank/DDBJ whole genome shotgun (WGS) entry which is preliminary data.</text>
</comment>
<dbReference type="AlphaFoldDB" id="A0A553HJH5"/>
<gene>
    <name evidence="2" type="ORF">FHL15_011023</name>
</gene>
<feature type="compositionally biased region" description="Low complexity" evidence="1">
    <location>
        <begin position="355"/>
        <end position="365"/>
    </location>
</feature>